<accession>U2MKA7</accession>
<proteinExistence type="predicted"/>
<dbReference type="AlphaFoldDB" id="U2MKA7"/>
<dbReference type="EMBL" id="AWGW01000025">
    <property type="protein sequence ID" value="ERJ99693.1"/>
    <property type="molecule type" value="Genomic_DNA"/>
</dbReference>
<gene>
    <name evidence="1" type="ORF">HMPREF9145_0803</name>
</gene>
<protein>
    <submittedName>
        <fullName evidence="1">Uncharacterized protein</fullName>
    </submittedName>
</protein>
<comment type="caution">
    <text evidence="1">The sequence shown here is derived from an EMBL/GenBank/DDBJ whole genome shotgun (WGS) entry which is preliminary data.</text>
</comment>
<dbReference type="Proteomes" id="UP000017023">
    <property type="component" value="Unassembled WGS sequence"/>
</dbReference>
<evidence type="ECO:0000313" key="2">
    <source>
        <dbReference type="Proteomes" id="UP000017023"/>
    </source>
</evidence>
<dbReference type="PATRIC" id="fig|1395125.3.peg.1711"/>
<reference evidence="1 2" key="1">
    <citation type="submission" date="2013-08" db="EMBL/GenBank/DDBJ databases">
        <authorList>
            <person name="Durkin A.S."/>
            <person name="Haft D.R."/>
            <person name="McCorrison J."/>
            <person name="Torralba M."/>
            <person name="Gillis M."/>
            <person name="Haft D.H."/>
            <person name="Methe B."/>
            <person name="Sutton G."/>
            <person name="Nelson K.E."/>
        </authorList>
    </citation>
    <scope>NUCLEOTIDE SEQUENCE [LARGE SCALE GENOMIC DNA]</scope>
    <source>
        <strain evidence="1 2">F0493</strain>
    </source>
</reference>
<sequence length="41" mass="4689">MFCNALTIKRLSHLLGMNVHFDVKDIVICVRLGSDLSHFLM</sequence>
<evidence type="ECO:0000313" key="1">
    <source>
        <dbReference type="EMBL" id="ERJ99693.1"/>
    </source>
</evidence>
<organism evidence="1 2">
    <name type="scientific">Segatella salivae F0493</name>
    <dbReference type="NCBI Taxonomy" id="1395125"/>
    <lineage>
        <taxon>Bacteria</taxon>
        <taxon>Pseudomonadati</taxon>
        <taxon>Bacteroidota</taxon>
        <taxon>Bacteroidia</taxon>
        <taxon>Bacteroidales</taxon>
        <taxon>Prevotellaceae</taxon>
        <taxon>Segatella</taxon>
    </lineage>
</organism>
<name>U2MKA7_9BACT</name>